<evidence type="ECO:0000256" key="2">
    <source>
        <dbReference type="SAM" id="Phobius"/>
    </source>
</evidence>
<dbReference type="RefSeq" id="WP_114659460.1">
    <property type="nucleotide sequence ID" value="NZ_CP031194.1"/>
</dbReference>
<feature type="transmembrane region" description="Helical" evidence="2">
    <location>
        <begin position="36"/>
        <end position="61"/>
    </location>
</feature>
<reference evidence="4" key="1">
    <citation type="submission" date="2018-07" db="EMBL/GenBank/DDBJ databases">
        <authorList>
            <person name="Zhao J."/>
        </authorList>
    </citation>
    <scope>NUCLEOTIDE SEQUENCE [LARGE SCALE GENOMIC DNA]</scope>
    <source>
        <strain evidence="4">GSSD-12</strain>
    </source>
</reference>
<feature type="region of interest" description="Disordered" evidence="1">
    <location>
        <begin position="1"/>
        <end position="26"/>
    </location>
</feature>
<evidence type="ECO:0000313" key="4">
    <source>
        <dbReference type="Proteomes" id="UP000253868"/>
    </source>
</evidence>
<dbReference type="EMBL" id="CP031194">
    <property type="protein sequence ID" value="AXG78095.1"/>
    <property type="molecule type" value="Genomic_DNA"/>
</dbReference>
<dbReference type="AlphaFoldDB" id="A0A345HN21"/>
<evidence type="ECO:0000256" key="1">
    <source>
        <dbReference type="SAM" id="MobiDB-lite"/>
    </source>
</evidence>
<keyword evidence="4" id="KW-1185">Reference proteome</keyword>
<keyword evidence="2" id="KW-1133">Transmembrane helix</keyword>
<dbReference type="KEGG" id="spad:DVK44_10685"/>
<dbReference type="Proteomes" id="UP000253868">
    <property type="component" value="Chromosome"/>
</dbReference>
<feature type="transmembrane region" description="Helical" evidence="2">
    <location>
        <begin position="226"/>
        <end position="246"/>
    </location>
</feature>
<keyword evidence="2" id="KW-0472">Membrane</keyword>
<dbReference type="OrthoDB" id="5191392at2"/>
<sequence>MTTDQPPRAQGPARGTGAASRAVRAQSRSRARRVTVVRAAALLVTLVPLVSLASLALALAAPPASAHPFGPPSTAGISAQGSRISLSWQAEADDWVALGHSLRAFDSPDDDPAFTELTGEQKLQRSKAVHTYLLRHIEVRQAGRACRATVAPLEGLLDQGARFTFDCPEPLVEADVTLSPLTDLNESYRTMLTAEGAATPKQSLFTSAAPTHRLRFTASGDGVRNTVTAVATGTAIAALAALAVPVTRRVRRARQQTTNTPSGSAT</sequence>
<organism evidence="3 4">
    <name type="scientific">Streptomyces paludis</name>
    <dbReference type="NCBI Taxonomy" id="2282738"/>
    <lineage>
        <taxon>Bacteria</taxon>
        <taxon>Bacillati</taxon>
        <taxon>Actinomycetota</taxon>
        <taxon>Actinomycetes</taxon>
        <taxon>Kitasatosporales</taxon>
        <taxon>Streptomycetaceae</taxon>
        <taxon>Streptomyces</taxon>
    </lineage>
</organism>
<protein>
    <submittedName>
        <fullName evidence="3">Uncharacterized protein</fullName>
    </submittedName>
</protein>
<keyword evidence="2" id="KW-0812">Transmembrane</keyword>
<accession>A0A345HN21</accession>
<evidence type="ECO:0000313" key="3">
    <source>
        <dbReference type="EMBL" id="AXG78095.1"/>
    </source>
</evidence>
<name>A0A345HN21_9ACTN</name>
<proteinExistence type="predicted"/>
<gene>
    <name evidence="3" type="ORF">DVK44_10685</name>
</gene>